<proteinExistence type="predicted"/>
<gene>
    <name evidence="1" type="ORF">FCN18_23725</name>
</gene>
<accession>A0ABY2RZX9</accession>
<dbReference type="EMBL" id="SWMS01000014">
    <property type="protein sequence ID" value="TKG66925.1"/>
    <property type="molecule type" value="Genomic_DNA"/>
</dbReference>
<name>A0ABY2RZX9_9PSEU</name>
<evidence type="ECO:0000313" key="2">
    <source>
        <dbReference type="Proteomes" id="UP000309992"/>
    </source>
</evidence>
<sequence>MTSDTTEAPVVTVRRRHTVAQTTSTDLAPIIPEVWEDMLEADIPNKIRFTPMARVNTRLQGQPGNEISMNWWNYIGDAEDIAETDVIVPVKMDTDGEKMTVKEAAKGVELTDKARMDPIQDPEPEARRQLTRGVAQKIDKDLFAVIDAAGPGSVDVTDGATTPAQVPFSIDTLGRAIAEFGELDEGDWADAFAGLVISPQEQIAVMEDDRFQTADKAGANATLFRGAIGSVYGIPLIVSGRAVNGARLVRRDSILLAYKRRPMVETDRDILARSTIITTNVHYGVYRATRRLGVARFAPQPA</sequence>
<organism evidence="1 2">
    <name type="scientific">Prauserella endophytica</name>
    <dbReference type="NCBI Taxonomy" id="1592324"/>
    <lineage>
        <taxon>Bacteria</taxon>
        <taxon>Bacillati</taxon>
        <taxon>Actinomycetota</taxon>
        <taxon>Actinomycetes</taxon>
        <taxon>Pseudonocardiales</taxon>
        <taxon>Pseudonocardiaceae</taxon>
        <taxon>Prauserella</taxon>
        <taxon>Prauserella coralliicola group</taxon>
    </lineage>
</organism>
<reference evidence="1 2" key="1">
    <citation type="journal article" date="2015" name="Antonie Van Leeuwenhoek">
        <title>Prauserella endophytica sp. nov., an endophytic actinobacterium isolated from Tamarix taklamakanensis.</title>
        <authorList>
            <person name="Liu J.M."/>
            <person name="Habden X."/>
            <person name="Guo L."/>
            <person name="Tuo L."/>
            <person name="Jiang Z.K."/>
            <person name="Liu S.W."/>
            <person name="Liu X.F."/>
            <person name="Chen L."/>
            <person name="Li R.F."/>
            <person name="Zhang Y.Q."/>
            <person name="Sun C.H."/>
        </authorList>
    </citation>
    <scope>NUCLEOTIDE SEQUENCE [LARGE SCALE GENOMIC DNA]</scope>
    <source>
        <strain evidence="1 2">CGMCC 4.7182</strain>
    </source>
</reference>
<dbReference type="NCBIfam" id="TIGR04387">
    <property type="entry name" value="capsid_maj_N4"/>
    <property type="match status" value="1"/>
</dbReference>
<keyword evidence="2" id="KW-1185">Reference proteome</keyword>
<protein>
    <submittedName>
        <fullName evidence="1">N4-gp56 family major capsid protein</fullName>
    </submittedName>
</protein>
<dbReference type="Proteomes" id="UP000309992">
    <property type="component" value="Unassembled WGS sequence"/>
</dbReference>
<evidence type="ECO:0000313" key="1">
    <source>
        <dbReference type="EMBL" id="TKG66925.1"/>
    </source>
</evidence>
<dbReference type="SUPFAM" id="SSF56563">
    <property type="entry name" value="Major capsid protein gp5"/>
    <property type="match status" value="1"/>
</dbReference>
<dbReference type="Pfam" id="PF25209">
    <property type="entry name" value="Phage_capsid_4"/>
    <property type="match status" value="1"/>
</dbReference>
<comment type="caution">
    <text evidence="1">The sequence shown here is derived from an EMBL/GenBank/DDBJ whole genome shotgun (WGS) entry which is preliminary data.</text>
</comment>